<dbReference type="SUPFAM" id="SSF48403">
    <property type="entry name" value="Ankyrin repeat"/>
    <property type="match status" value="2"/>
</dbReference>
<accession>A0A8R1DTV3</accession>
<dbReference type="Pfam" id="PF24883">
    <property type="entry name" value="NPHP3_N"/>
    <property type="match status" value="1"/>
</dbReference>
<dbReference type="PANTHER" id="PTHR24198">
    <property type="entry name" value="ANKYRIN REPEAT AND PROTEIN KINASE DOMAIN-CONTAINING PROTEIN"/>
    <property type="match status" value="1"/>
</dbReference>
<evidence type="ECO:0000256" key="4">
    <source>
        <dbReference type="SAM" id="MobiDB-lite"/>
    </source>
</evidence>
<dbReference type="Pfam" id="PF13857">
    <property type="entry name" value="Ank_5"/>
    <property type="match status" value="1"/>
</dbReference>
<feature type="repeat" description="ANK" evidence="3">
    <location>
        <begin position="567"/>
        <end position="604"/>
    </location>
</feature>
<evidence type="ECO:0000313" key="6">
    <source>
        <dbReference type="EnsemblMetazoa" id="CJA11779.1"/>
    </source>
</evidence>
<dbReference type="AlphaFoldDB" id="A0A8R1DTV3"/>
<name>A0A8R1DTV3_CAEJA</name>
<dbReference type="Pfam" id="PF12796">
    <property type="entry name" value="Ank_2"/>
    <property type="match status" value="4"/>
</dbReference>
<feature type="domain" description="Nephrocystin 3-like N-terminal" evidence="5">
    <location>
        <begin position="44"/>
        <end position="162"/>
    </location>
</feature>
<keyword evidence="7" id="KW-1185">Reference proteome</keyword>
<dbReference type="InterPro" id="IPR056884">
    <property type="entry name" value="NPHP3-like_N"/>
</dbReference>
<proteinExistence type="predicted"/>
<evidence type="ECO:0000256" key="1">
    <source>
        <dbReference type="ARBA" id="ARBA00022737"/>
    </source>
</evidence>
<dbReference type="PROSITE" id="PS50297">
    <property type="entry name" value="ANK_REP_REGION"/>
    <property type="match status" value="5"/>
</dbReference>
<evidence type="ECO:0000256" key="3">
    <source>
        <dbReference type="PROSITE-ProRule" id="PRU00023"/>
    </source>
</evidence>
<evidence type="ECO:0000256" key="2">
    <source>
        <dbReference type="ARBA" id="ARBA00023043"/>
    </source>
</evidence>
<evidence type="ECO:0000259" key="5">
    <source>
        <dbReference type="Pfam" id="PF24883"/>
    </source>
</evidence>
<dbReference type="PANTHER" id="PTHR24198:SF165">
    <property type="entry name" value="ANKYRIN REPEAT-CONTAINING PROTEIN-RELATED"/>
    <property type="match status" value="1"/>
</dbReference>
<dbReference type="SMART" id="SM00248">
    <property type="entry name" value="ANK"/>
    <property type="match status" value="15"/>
</dbReference>
<protein>
    <submittedName>
        <fullName evidence="6">ANK_REP_REGION domain-containing protein</fullName>
    </submittedName>
</protein>
<feature type="repeat" description="ANK" evidence="3">
    <location>
        <begin position="501"/>
        <end position="533"/>
    </location>
</feature>
<organism evidence="6 7">
    <name type="scientific">Caenorhabditis japonica</name>
    <dbReference type="NCBI Taxonomy" id="281687"/>
    <lineage>
        <taxon>Eukaryota</taxon>
        <taxon>Metazoa</taxon>
        <taxon>Ecdysozoa</taxon>
        <taxon>Nematoda</taxon>
        <taxon>Chromadorea</taxon>
        <taxon>Rhabditida</taxon>
        <taxon>Rhabditina</taxon>
        <taxon>Rhabditomorpha</taxon>
        <taxon>Rhabditoidea</taxon>
        <taxon>Rhabditidae</taxon>
        <taxon>Peloderinae</taxon>
        <taxon>Caenorhabditis</taxon>
    </lineage>
</organism>
<dbReference type="InterPro" id="IPR002110">
    <property type="entry name" value="Ankyrin_rpt"/>
</dbReference>
<dbReference type="InterPro" id="IPR036770">
    <property type="entry name" value="Ankyrin_rpt-contain_sf"/>
</dbReference>
<feature type="repeat" description="ANK" evidence="3">
    <location>
        <begin position="902"/>
        <end position="934"/>
    </location>
</feature>
<dbReference type="EnsemblMetazoa" id="CJA11779.1">
    <property type="protein sequence ID" value="CJA11779.1"/>
    <property type="gene ID" value="WBGene00130983"/>
</dbReference>
<keyword evidence="1" id="KW-0677">Repeat</keyword>
<sequence length="999" mass="108723">MREPLLAHGVAAPSHVAIVPREEAMARFQEWFGRVEMVEGVMRRQTLEIVGREHCGKTWFAKKLSHMPECVASHFCRRDEPQSAESATLIRSIGEQLMRRFPNLVLPRLTTVTLLEDTPSALDHFLRLPLQTMPSPSKAVFLVLDGVEDDDTQLLIEMLLDVLPTWMRLVTLRKMNSAGENIEVLELDAEDDADFEKFIKAKLPQNSVDAVRRASEGSWFYVKQLSKAIEMGGLPSDVTLPDGVENMLSIVARCLPTPFADIVRLAKACRCRPTHKQLLAVSQMLIYRDISLIENDIRVIGQMIGMPSSQQSEVFDVPDIWLRFVGEDALRCHSAWAEHFKTKRRKTARDVCELAYHLSRSTTNPANAVKTLQSVGAGELLLRCHVIDRQTTALLKAAGARLEENNYDVVYACSVGDVSHLDAILRETKPVSMDICFGLLTAAARGNIEMCRFLTDNFPHLVASSCCGEWNSLRSAACYGQLDILHLLLEKGVDVDECGHSDRTALRAAAWSGQLAAVQLLLQTGAMVDRRDSEQRTALMAAAFMGHRDVVGVIIQYGADVNAVDKSGATALHLNLSNSSKHEDHAETTRLLLECGADCKIEDANGRVALHLAAYHGDPCIPLILEKHPAVDVPDNMGQTPLMLAASQGKLVAVQFLTETAHSDVDSIDNNGRTALQWAAINGHSPVVAYLCGIGSDEGHKDNDGAVALHYAVTHDDVALIKPLLNAQTVEAKDRYGQHPAMIASANGNLKVLQEILEVSDVVNIPDHEGRTALYLAAMAAHTDIIATLAPRVKDWSQRDADGTPLLHTLIVANLIYVADVLLSHGASTSDADTHGRTAVHVVASTNDVAAAKMLRRNGANFEDVDRGGRTALMTAVWAKHVPISAFLLDSCGVNPNRTDRQGATALSIAAQIGDRDMVNMLLKFGAEPKIKDGMGRTAMDVAIISGNDAIAALLQSANGSSGSSGIGSSVPNSPLDASKQRQRVTSSLRYNRTNIIDN</sequence>
<feature type="region of interest" description="Disordered" evidence="4">
    <location>
        <begin position="962"/>
        <end position="985"/>
    </location>
</feature>
<reference evidence="7" key="1">
    <citation type="submission" date="2010-08" db="EMBL/GenBank/DDBJ databases">
        <authorList>
            <consortium name="Caenorhabditis japonica Sequencing Consortium"/>
            <person name="Wilson R.K."/>
        </authorList>
    </citation>
    <scope>NUCLEOTIDE SEQUENCE [LARGE SCALE GENOMIC DNA]</scope>
    <source>
        <strain evidence="7">DF5081</strain>
    </source>
</reference>
<feature type="repeat" description="ANK" evidence="3">
    <location>
        <begin position="671"/>
        <end position="703"/>
    </location>
</feature>
<keyword evidence="2 3" id="KW-0040">ANK repeat</keyword>
<dbReference type="Proteomes" id="UP000005237">
    <property type="component" value="Unassembled WGS sequence"/>
</dbReference>
<dbReference type="PROSITE" id="PS50088">
    <property type="entry name" value="ANK_REPEAT"/>
    <property type="match status" value="6"/>
</dbReference>
<feature type="repeat" description="ANK" evidence="3">
    <location>
        <begin position="835"/>
        <end position="867"/>
    </location>
</feature>
<reference evidence="6" key="2">
    <citation type="submission" date="2022-06" db="UniProtKB">
        <authorList>
            <consortium name="EnsemblMetazoa"/>
        </authorList>
    </citation>
    <scope>IDENTIFICATION</scope>
    <source>
        <strain evidence="6">DF5081</strain>
    </source>
</reference>
<feature type="repeat" description="ANK" evidence="3">
    <location>
        <begin position="534"/>
        <end position="566"/>
    </location>
</feature>
<dbReference type="Gene3D" id="1.25.40.20">
    <property type="entry name" value="Ankyrin repeat-containing domain"/>
    <property type="match status" value="3"/>
</dbReference>
<evidence type="ECO:0000313" key="7">
    <source>
        <dbReference type="Proteomes" id="UP000005237"/>
    </source>
</evidence>